<name>A0A1G9DDB5_9FLAO</name>
<organism evidence="1 2">
    <name type="scientific">Flavobacterium noncentrifugens</name>
    <dbReference type="NCBI Taxonomy" id="1128970"/>
    <lineage>
        <taxon>Bacteria</taxon>
        <taxon>Pseudomonadati</taxon>
        <taxon>Bacteroidota</taxon>
        <taxon>Flavobacteriia</taxon>
        <taxon>Flavobacteriales</taxon>
        <taxon>Flavobacteriaceae</taxon>
        <taxon>Flavobacterium</taxon>
    </lineage>
</organism>
<evidence type="ECO:0008006" key="3">
    <source>
        <dbReference type="Google" id="ProtNLM"/>
    </source>
</evidence>
<protein>
    <recommendedName>
        <fullName evidence="3">Glycosaminoglycan attachment site</fullName>
    </recommendedName>
</protein>
<dbReference type="STRING" id="1128970.SAMN04487935_3787"/>
<reference evidence="1 2" key="1">
    <citation type="submission" date="2016-10" db="EMBL/GenBank/DDBJ databases">
        <authorList>
            <person name="de Groot N.N."/>
        </authorList>
    </citation>
    <scope>NUCLEOTIDE SEQUENCE [LARGE SCALE GENOMIC DNA]</scope>
    <source>
        <strain evidence="1 2">CGMCC 1.10076</strain>
    </source>
</reference>
<dbReference type="AlphaFoldDB" id="A0A1G9DDB5"/>
<keyword evidence="2" id="KW-1185">Reference proteome</keyword>
<gene>
    <name evidence="1" type="ORF">SAMN04487935_3787</name>
</gene>
<dbReference type="Proteomes" id="UP000199580">
    <property type="component" value="Unassembled WGS sequence"/>
</dbReference>
<proteinExistence type="predicted"/>
<evidence type="ECO:0000313" key="1">
    <source>
        <dbReference type="EMBL" id="SDK61797.1"/>
    </source>
</evidence>
<evidence type="ECO:0000313" key="2">
    <source>
        <dbReference type="Proteomes" id="UP000199580"/>
    </source>
</evidence>
<dbReference type="EMBL" id="FNEZ01000010">
    <property type="protein sequence ID" value="SDK61797.1"/>
    <property type="molecule type" value="Genomic_DNA"/>
</dbReference>
<accession>A0A1G9DDB5</accession>
<sequence length="355" mass="41478">MTNLFNDIVSIEKQHKNYKLVRDTIGHSAARTLLNEVYNSVKPIDKDFVVQFQSNGFDSRIWELSLLAAFQEQKFSIARAHERPDFELSKNDKKIFVEAVISNPAFNEQIEDKMDVIKNIPKDGFEKFIYELRNESTIRIAGALFNKLKKEYWKLDWVAGNPIILAVEPFHHSLSHWLSDSNLTGYLYGIENNWHYDDNQNLNIETFEITEHKSTDKSIPSNFFNLKNSEYISAVIFSNSGTISKFNRMGKLKNYGNSDIEMIRIGNMYDHNPNASTPIPFQYMVGKDGPIENWAQGISMYHNPKAKYPIDRKMFPDFLHGYNDNGFYAYVPRFYPYQSETHIMIPEKYRNKDSR</sequence>